<dbReference type="Gene3D" id="1.10.260.40">
    <property type="entry name" value="lambda repressor-like DNA-binding domains"/>
    <property type="match status" value="1"/>
</dbReference>
<reference evidence="1 2" key="1">
    <citation type="submission" date="2020-12" db="EMBL/GenBank/DDBJ databases">
        <title>Complete genome sequence of Burkholderia anthina BJQ0011.</title>
        <authorList>
            <person name="Xu Y."/>
        </authorList>
    </citation>
    <scope>NUCLEOTIDE SEQUENCE [LARGE SCALE GENOMIC DNA]</scope>
    <source>
        <strain evidence="1 2">BJQ0011</strain>
    </source>
</reference>
<protein>
    <recommendedName>
        <fullName evidence="3">Cro/Cl family transcriptional regulator</fullName>
    </recommendedName>
</protein>
<evidence type="ECO:0008006" key="3">
    <source>
        <dbReference type="Google" id="ProtNLM"/>
    </source>
</evidence>
<gene>
    <name evidence="1" type="ORF">JFN94_26015</name>
</gene>
<dbReference type="InterPro" id="IPR010982">
    <property type="entry name" value="Lambda_DNA-bd_dom_sf"/>
</dbReference>
<dbReference type="GO" id="GO:0003677">
    <property type="term" value="F:DNA binding"/>
    <property type="evidence" value="ECO:0007669"/>
    <property type="project" value="InterPro"/>
</dbReference>
<accession>A0A7T7AJK4</accession>
<sequence>MLMTKQQAIDIFGNGAELGRAVGLTRGRISQWPDELGQRETDLVVGAALRLGKPLPDGFINQSAQVAA</sequence>
<name>A0A7T7AJK4_9BURK</name>
<evidence type="ECO:0000313" key="2">
    <source>
        <dbReference type="Proteomes" id="UP000596205"/>
    </source>
</evidence>
<dbReference type="Proteomes" id="UP000596205">
    <property type="component" value="Chromosome 2"/>
</dbReference>
<proteinExistence type="predicted"/>
<evidence type="ECO:0000313" key="1">
    <source>
        <dbReference type="EMBL" id="QQK04787.1"/>
    </source>
</evidence>
<organism evidence="1 2">
    <name type="scientific">Burkholderia anthina</name>
    <dbReference type="NCBI Taxonomy" id="179879"/>
    <lineage>
        <taxon>Bacteria</taxon>
        <taxon>Pseudomonadati</taxon>
        <taxon>Pseudomonadota</taxon>
        <taxon>Betaproteobacteria</taxon>
        <taxon>Burkholderiales</taxon>
        <taxon>Burkholderiaceae</taxon>
        <taxon>Burkholderia</taxon>
        <taxon>Burkholderia cepacia complex</taxon>
    </lineage>
</organism>
<dbReference type="KEGG" id="bann:JFN94_26015"/>
<dbReference type="AlphaFoldDB" id="A0A7T7AJK4"/>
<dbReference type="EMBL" id="CP066770">
    <property type="protein sequence ID" value="QQK04787.1"/>
    <property type="molecule type" value="Genomic_DNA"/>
</dbReference>